<dbReference type="Pfam" id="PF00106">
    <property type="entry name" value="adh_short"/>
    <property type="match status" value="1"/>
</dbReference>
<gene>
    <name evidence="3" type="ORF">SCAR479_05969</name>
</gene>
<comment type="caution">
    <text evidence="3">The sequence shown here is derived from an EMBL/GenBank/DDBJ whole genome shotgun (WGS) entry which is preliminary data.</text>
</comment>
<dbReference type="Gene3D" id="3.40.50.720">
    <property type="entry name" value="NAD(P)-binding Rossmann-like Domain"/>
    <property type="match status" value="1"/>
</dbReference>
<accession>A0ABR2XTW2</accession>
<evidence type="ECO:0000256" key="1">
    <source>
        <dbReference type="ARBA" id="ARBA00006484"/>
    </source>
</evidence>
<dbReference type="PRINTS" id="PR00081">
    <property type="entry name" value="GDHRDH"/>
</dbReference>
<dbReference type="InterPro" id="IPR002347">
    <property type="entry name" value="SDR_fam"/>
</dbReference>
<evidence type="ECO:0000313" key="3">
    <source>
        <dbReference type="EMBL" id="KAK9777240.1"/>
    </source>
</evidence>
<evidence type="ECO:0000256" key="2">
    <source>
        <dbReference type="ARBA" id="ARBA00023002"/>
    </source>
</evidence>
<evidence type="ECO:0000313" key="4">
    <source>
        <dbReference type="Proteomes" id="UP001465668"/>
    </source>
</evidence>
<sequence length="248" mass="26707">MSKIFITGSSDGLGLLSAQALASRGHHVYLHARNTKRAEDARRSCPEAADCLITDLSSTSETKSLASQLNEKGPWDAIIHNAGIMRGGGTGALFSVNTMSPYLLTSLVDPPPKRYVFLSSSMHQSGDASLRNIEQCGYSDSKLHNIMLAFWFARRFGGRVASNSMDPGWVATKMGGSGAPDDIGAAVDTYVMLAEGKGTAEGKTAKHWYQKREKSFKSAAADEQKQNQLIGLLQDLSGVEPPESQRIV</sequence>
<keyword evidence="2" id="KW-0560">Oxidoreductase</keyword>
<name>A0ABR2XTW2_9PEZI</name>
<reference evidence="3 4" key="1">
    <citation type="submission" date="2024-02" db="EMBL/GenBank/DDBJ databases">
        <title>First draft genome assembly of two strains of Seiridium cardinale.</title>
        <authorList>
            <person name="Emiliani G."/>
            <person name="Scali E."/>
        </authorList>
    </citation>
    <scope>NUCLEOTIDE SEQUENCE [LARGE SCALE GENOMIC DNA]</scope>
    <source>
        <strain evidence="3 4">BM-138-000479</strain>
    </source>
</reference>
<dbReference type="InterPro" id="IPR036291">
    <property type="entry name" value="NAD(P)-bd_dom_sf"/>
</dbReference>
<protein>
    <submittedName>
        <fullName evidence="3">Uncharacterized protein</fullName>
    </submittedName>
</protein>
<comment type="similarity">
    <text evidence="1">Belongs to the short-chain dehydrogenases/reductases (SDR) family.</text>
</comment>
<proteinExistence type="inferred from homology"/>
<dbReference type="Proteomes" id="UP001465668">
    <property type="component" value="Unassembled WGS sequence"/>
</dbReference>
<dbReference type="PANTHER" id="PTHR24320">
    <property type="entry name" value="RETINOL DEHYDROGENASE"/>
    <property type="match status" value="1"/>
</dbReference>
<dbReference type="PANTHER" id="PTHR24320:SF274">
    <property type="entry name" value="CHAIN DEHYDROGENASE, PUTATIVE (AFU_ORTHOLOGUE AFUA_4G00440)-RELATED"/>
    <property type="match status" value="1"/>
</dbReference>
<keyword evidence="4" id="KW-1185">Reference proteome</keyword>
<dbReference type="SUPFAM" id="SSF51735">
    <property type="entry name" value="NAD(P)-binding Rossmann-fold domains"/>
    <property type="match status" value="1"/>
</dbReference>
<organism evidence="3 4">
    <name type="scientific">Seiridium cardinale</name>
    <dbReference type="NCBI Taxonomy" id="138064"/>
    <lineage>
        <taxon>Eukaryota</taxon>
        <taxon>Fungi</taxon>
        <taxon>Dikarya</taxon>
        <taxon>Ascomycota</taxon>
        <taxon>Pezizomycotina</taxon>
        <taxon>Sordariomycetes</taxon>
        <taxon>Xylariomycetidae</taxon>
        <taxon>Amphisphaeriales</taxon>
        <taxon>Sporocadaceae</taxon>
        <taxon>Seiridium</taxon>
    </lineage>
</organism>
<dbReference type="EMBL" id="JARVKM010000022">
    <property type="protein sequence ID" value="KAK9777240.1"/>
    <property type="molecule type" value="Genomic_DNA"/>
</dbReference>